<evidence type="ECO:0000259" key="4">
    <source>
        <dbReference type="Pfam" id="PF04500"/>
    </source>
</evidence>
<dbReference type="GO" id="GO:0008270">
    <property type="term" value="F:zinc ion binding"/>
    <property type="evidence" value="ECO:0007669"/>
    <property type="project" value="UniProtKB-KW"/>
</dbReference>
<keyword evidence="3" id="KW-0862">Zinc</keyword>
<dbReference type="Proteomes" id="UP001620626">
    <property type="component" value="Unassembled WGS sequence"/>
</dbReference>
<gene>
    <name evidence="5" type="ORF">niasHT_030274</name>
</gene>
<dbReference type="Pfam" id="PF04500">
    <property type="entry name" value="FLYWCH"/>
    <property type="match status" value="1"/>
</dbReference>
<protein>
    <recommendedName>
        <fullName evidence="4">FLYWCH-type domain-containing protein</fullName>
    </recommendedName>
</protein>
<evidence type="ECO:0000313" key="5">
    <source>
        <dbReference type="EMBL" id="KAL3089407.1"/>
    </source>
</evidence>
<keyword evidence="1" id="KW-0479">Metal-binding</keyword>
<dbReference type="Gene3D" id="2.20.25.240">
    <property type="match status" value="1"/>
</dbReference>
<dbReference type="EMBL" id="JBICBT010000986">
    <property type="protein sequence ID" value="KAL3089407.1"/>
    <property type="molecule type" value="Genomic_DNA"/>
</dbReference>
<evidence type="ECO:0000256" key="1">
    <source>
        <dbReference type="ARBA" id="ARBA00022723"/>
    </source>
</evidence>
<reference evidence="5 6" key="1">
    <citation type="submission" date="2024-10" db="EMBL/GenBank/DDBJ databases">
        <authorList>
            <person name="Kim D."/>
        </authorList>
    </citation>
    <scope>NUCLEOTIDE SEQUENCE [LARGE SCALE GENOMIC DNA]</scope>
    <source>
        <strain evidence="5">BH-2024</strain>
    </source>
</reference>
<name>A0ABD2JFW0_9BILA</name>
<comment type="caution">
    <text evidence="5">The sequence shown here is derived from an EMBL/GenBank/DDBJ whole genome shotgun (WGS) entry which is preliminary data.</text>
</comment>
<dbReference type="AlphaFoldDB" id="A0ABD2JFW0"/>
<organism evidence="5 6">
    <name type="scientific">Heterodera trifolii</name>
    <dbReference type="NCBI Taxonomy" id="157864"/>
    <lineage>
        <taxon>Eukaryota</taxon>
        <taxon>Metazoa</taxon>
        <taxon>Ecdysozoa</taxon>
        <taxon>Nematoda</taxon>
        <taxon>Chromadorea</taxon>
        <taxon>Rhabditida</taxon>
        <taxon>Tylenchina</taxon>
        <taxon>Tylenchomorpha</taxon>
        <taxon>Tylenchoidea</taxon>
        <taxon>Heteroderidae</taxon>
        <taxon>Heteroderinae</taxon>
        <taxon>Heterodera</taxon>
    </lineage>
</organism>
<evidence type="ECO:0000313" key="6">
    <source>
        <dbReference type="Proteomes" id="UP001620626"/>
    </source>
</evidence>
<dbReference type="InterPro" id="IPR007588">
    <property type="entry name" value="Znf_FLYWCH"/>
</dbReference>
<proteinExistence type="predicted"/>
<evidence type="ECO:0000256" key="3">
    <source>
        <dbReference type="ARBA" id="ARBA00022833"/>
    </source>
</evidence>
<keyword evidence="6" id="KW-1185">Reference proteome</keyword>
<feature type="domain" description="FLYWCH-type" evidence="4">
    <location>
        <begin position="6"/>
        <end position="67"/>
    </location>
</feature>
<sequence length="260" mass="30658">MQHQLDTKRNRPKLQHDGHLYTFANTSADGMIKFWRCEYKNSGVDKCKGRIWTSLRDEFIRMATAHTCERNPSHVIAQKVTTAIKRRAVVTMEAPSVIRAVSLQSIRNLPEMQPMLEWLMNNYTGRPRADGSRTEPRFKPEAWNVYERTLSNDDRTNNFAEAAHKRLQYHFNCRHPTLWNFIDVLRKAQTTTDADYSRFIKGIEPPPKSRKYRDADARILAKVQNYYVDLPNNDDHNYVNRHPRNIEYMKGISRNYQMNP</sequence>
<keyword evidence="2" id="KW-0863">Zinc-finger</keyword>
<evidence type="ECO:0000256" key="2">
    <source>
        <dbReference type="ARBA" id="ARBA00022771"/>
    </source>
</evidence>
<accession>A0ABD2JFW0</accession>